<dbReference type="Proteomes" id="UP001239462">
    <property type="component" value="Unassembled WGS sequence"/>
</dbReference>
<proteinExistence type="predicted"/>
<accession>A0ABT7PEB0</accession>
<protein>
    <submittedName>
        <fullName evidence="2">Uncharacterized protein</fullName>
    </submittedName>
</protein>
<dbReference type="EMBL" id="JASZZN010000003">
    <property type="protein sequence ID" value="MDM4014678.1"/>
    <property type="molecule type" value="Genomic_DNA"/>
</dbReference>
<gene>
    <name evidence="2" type="ORF">QTN89_04490</name>
</gene>
<keyword evidence="3" id="KW-1185">Reference proteome</keyword>
<evidence type="ECO:0000256" key="1">
    <source>
        <dbReference type="SAM" id="MobiDB-lite"/>
    </source>
</evidence>
<comment type="caution">
    <text evidence="2">The sequence shown here is derived from an EMBL/GenBank/DDBJ whole genome shotgun (WGS) entry which is preliminary data.</text>
</comment>
<reference evidence="2 3" key="1">
    <citation type="submission" date="2023-06" db="EMBL/GenBank/DDBJ databases">
        <title>Roseiconus lacunae JC819 isolated from Gulf of Mannar region, Tamil Nadu.</title>
        <authorList>
            <person name="Pk S."/>
            <person name="Ch S."/>
            <person name="Ch V.R."/>
        </authorList>
    </citation>
    <scope>NUCLEOTIDE SEQUENCE [LARGE SCALE GENOMIC DNA]</scope>
    <source>
        <strain evidence="2 3">JC819</strain>
    </source>
</reference>
<sequence length="125" mass="13320">MDLKSFISEAITQIAEGIIDASERTKDTSAIVSPGGVALNLNDTGPYGFYSEDSDKWQRHVQKIEFDVVVTAGSGTETKGGIGIHVGAVGIGSSGKSENSNTSESRIRFHVPVVLPESPRKNRSE</sequence>
<evidence type="ECO:0000313" key="3">
    <source>
        <dbReference type="Proteomes" id="UP001239462"/>
    </source>
</evidence>
<dbReference type="RefSeq" id="WP_289162358.1">
    <property type="nucleotide sequence ID" value="NZ_JASZZN010000003.1"/>
</dbReference>
<organism evidence="2 3">
    <name type="scientific">Roseiconus lacunae</name>
    <dbReference type="NCBI Taxonomy" id="2605694"/>
    <lineage>
        <taxon>Bacteria</taxon>
        <taxon>Pseudomonadati</taxon>
        <taxon>Planctomycetota</taxon>
        <taxon>Planctomycetia</taxon>
        <taxon>Pirellulales</taxon>
        <taxon>Pirellulaceae</taxon>
        <taxon>Roseiconus</taxon>
    </lineage>
</organism>
<feature type="region of interest" description="Disordered" evidence="1">
    <location>
        <begin position="91"/>
        <end position="125"/>
    </location>
</feature>
<name>A0ABT7PEB0_9BACT</name>
<evidence type="ECO:0000313" key="2">
    <source>
        <dbReference type="EMBL" id="MDM4014678.1"/>
    </source>
</evidence>